<sequence>MKYQGKLTHWNDDKGFGFVEPNGGGERSFVHIKSFKKRSRRPIEGDLIVYQQVKDAKGKFKAVNTMLIADRKASLNTPKKRSKTGAPSKFAASIAPVFYCVLLGAVLFRLIPIEVLYLYLATGLVTFVLYAKDKSAAQAGGWRTPESQLHLLSLIGGWPGAYYAQQTLRHKSAKREFRQVYWATVVINIAAFAWLFTQQGRHLLAGLLA</sequence>
<keyword evidence="2" id="KW-0812">Transmembrane</keyword>
<dbReference type="GO" id="GO:0043488">
    <property type="term" value="P:regulation of mRNA stability"/>
    <property type="evidence" value="ECO:0007669"/>
    <property type="project" value="TreeGrafter"/>
</dbReference>
<feature type="domain" description="CSD" evidence="3">
    <location>
        <begin position="2"/>
        <end position="67"/>
    </location>
</feature>
<dbReference type="Pfam" id="PF06961">
    <property type="entry name" value="DUF1294"/>
    <property type="match status" value="1"/>
</dbReference>
<dbReference type="PANTHER" id="PTHR12962:SF1">
    <property type="entry name" value="COLD SHOCK DOMAIN-CONTAINING PROTEIN CG9705"/>
    <property type="match status" value="1"/>
</dbReference>
<feature type="transmembrane region" description="Helical" evidence="2">
    <location>
        <begin position="180"/>
        <end position="197"/>
    </location>
</feature>
<dbReference type="InterPro" id="IPR010718">
    <property type="entry name" value="DUF1294"/>
</dbReference>
<dbReference type="Proteomes" id="UP000282818">
    <property type="component" value="Unassembled WGS sequence"/>
</dbReference>
<evidence type="ECO:0000256" key="2">
    <source>
        <dbReference type="SAM" id="Phobius"/>
    </source>
</evidence>
<dbReference type="GO" id="GO:0003730">
    <property type="term" value="F:mRNA 3'-UTR binding"/>
    <property type="evidence" value="ECO:0007669"/>
    <property type="project" value="TreeGrafter"/>
</dbReference>
<dbReference type="SUPFAM" id="SSF50249">
    <property type="entry name" value="Nucleic acid-binding proteins"/>
    <property type="match status" value="1"/>
</dbReference>
<accession>A0A437QEV9</accession>
<dbReference type="InterPro" id="IPR012340">
    <property type="entry name" value="NA-bd_OB-fold"/>
</dbReference>
<keyword evidence="2" id="KW-1133">Transmembrane helix</keyword>
<reference evidence="4 5" key="1">
    <citation type="submission" date="2019-01" db="EMBL/GenBank/DDBJ databases">
        <authorList>
            <person name="Chen W.-M."/>
        </authorList>
    </citation>
    <scope>NUCLEOTIDE SEQUENCE [LARGE SCALE GENOMIC DNA]</scope>
    <source>
        <strain evidence="4 5">HPM-16</strain>
    </source>
</reference>
<dbReference type="Pfam" id="PF00313">
    <property type="entry name" value="CSD"/>
    <property type="match status" value="1"/>
</dbReference>
<evidence type="ECO:0000256" key="1">
    <source>
        <dbReference type="ARBA" id="ARBA00022553"/>
    </source>
</evidence>
<dbReference type="AlphaFoldDB" id="A0A437QEV9"/>
<comment type="caution">
    <text evidence="4">The sequence shown here is derived from an EMBL/GenBank/DDBJ whole genome shotgun (WGS) entry which is preliminary data.</text>
</comment>
<evidence type="ECO:0000259" key="3">
    <source>
        <dbReference type="PROSITE" id="PS51857"/>
    </source>
</evidence>
<evidence type="ECO:0000313" key="5">
    <source>
        <dbReference type="Proteomes" id="UP000282818"/>
    </source>
</evidence>
<dbReference type="CDD" id="cd04458">
    <property type="entry name" value="CSP_CDS"/>
    <property type="match status" value="1"/>
</dbReference>
<feature type="transmembrane region" description="Helical" evidence="2">
    <location>
        <begin position="116"/>
        <end position="131"/>
    </location>
</feature>
<proteinExistence type="predicted"/>
<protein>
    <submittedName>
        <fullName evidence="4">DUF1294 domain-containing protein</fullName>
    </submittedName>
</protein>
<dbReference type="PROSITE" id="PS51857">
    <property type="entry name" value="CSD_2"/>
    <property type="match status" value="1"/>
</dbReference>
<dbReference type="InterPro" id="IPR011129">
    <property type="entry name" value="CSD"/>
</dbReference>
<keyword evidence="5" id="KW-1185">Reference proteome</keyword>
<organism evidence="4 5">
    <name type="scientific">Neptunomonas marina</name>
    <dbReference type="NCBI Taxonomy" id="1815562"/>
    <lineage>
        <taxon>Bacteria</taxon>
        <taxon>Pseudomonadati</taxon>
        <taxon>Pseudomonadota</taxon>
        <taxon>Gammaproteobacteria</taxon>
        <taxon>Oceanospirillales</taxon>
        <taxon>Oceanospirillaceae</taxon>
        <taxon>Neptunomonas</taxon>
    </lineage>
</organism>
<evidence type="ECO:0000313" key="4">
    <source>
        <dbReference type="EMBL" id="RVU32985.1"/>
    </source>
</evidence>
<dbReference type="InterPro" id="IPR052069">
    <property type="entry name" value="Ca-reg_mRNA-binding_domain"/>
</dbReference>
<keyword evidence="2" id="KW-0472">Membrane</keyword>
<dbReference type="EMBL" id="SACQ01000001">
    <property type="protein sequence ID" value="RVU32985.1"/>
    <property type="molecule type" value="Genomic_DNA"/>
</dbReference>
<dbReference type="GO" id="GO:0005829">
    <property type="term" value="C:cytosol"/>
    <property type="evidence" value="ECO:0007669"/>
    <property type="project" value="UniProtKB-ARBA"/>
</dbReference>
<gene>
    <name evidence="4" type="ORF">EOE65_03850</name>
</gene>
<dbReference type="InterPro" id="IPR002059">
    <property type="entry name" value="CSP_DNA-bd"/>
</dbReference>
<keyword evidence="1" id="KW-0597">Phosphoprotein</keyword>
<dbReference type="Gene3D" id="2.40.50.140">
    <property type="entry name" value="Nucleic acid-binding proteins"/>
    <property type="match status" value="1"/>
</dbReference>
<dbReference type="PANTHER" id="PTHR12962">
    <property type="entry name" value="CALCIUM-REGULATED HEAT STABLE PROTEIN CRHSP-24-RELATED"/>
    <property type="match status" value="1"/>
</dbReference>
<feature type="transmembrane region" description="Helical" evidence="2">
    <location>
        <begin position="90"/>
        <end position="110"/>
    </location>
</feature>
<dbReference type="SMART" id="SM00357">
    <property type="entry name" value="CSP"/>
    <property type="match status" value="1"/>
</dbReference>
<name>A0A437QEV9_9GAMM</name>